<dbReference type="InterPro" id="IPR009725">
    <property type="entry name" value="3_dmu_93_MTrfase"/>
</dbReference>
<dbReference type="KEGG" id="nio:NITINOP_1530"/>
<name>A0A0S4KT64_9BACT</name>
<dbReference type="Pfam" id="PF06983">
    <property type="entry name" value="3-dmu-9_3-mt"/>
    <property type="match status" value="1"/>
</dbReference>
<dbReference type="InterPro" id="IPR029068">
    <property type="entry name" value="Glyas_Bleomycin-R_OHBP_Dase"/>
</dbReference>
<dbReference type="Gene3D" id="3.10.180.10">
    <property type="entry name" value="2,3-Dihydroxybiphenyl 1,2-Dioxygenase, domain 1"/>
    <property type="match status" value="1"/>
</dbReference>
<dbReference type="EMBL" id="LN885086">
    <property type="protein sequence ID" value="CUQ66505.1"/>
    <property type="molecule type" value="Genomic_DNA"/>
</dbReference>
<dbReference type="Proteomes" id="UP000066284">
    <property type="component" value="Chromosome 1"/>
</dbReference>
<evidence type="ECO:0000313" key="3">
    <source>
        <dbReference type="Proteomes" id="UP000066284"/>
    </source>
</evidence>
<dbReference type="GO" id="GO:0032259">
    <property type="term" value="P:methylation"/>
    <property type="evidence" value="ECO:0007669"/>
    <property type="project" value="UniProtKB-KW"/>
</dbReference>
<dbReference type="CDD" id="cd06588">
    <property type="entry name" value="PhnB_like"/>
    <property type="match status" value="1"/>
</dbReference>
<dbReference type="InterPro" id="IPR028973">
    <property type="entry name" value="PhnB-like"/>
</dbReference>
<proteinExistence type="predicted"/>
<keyword evidence="2" id="KW-0830">Ubiquinone</keyword>
<keyword evidence="3" id="KW-1185">Reference proteome</keyword>
<dbReference type="PANTHER" id="PTHR33990">
    <property type="entry name" value="PROTEIN YJDN-RELATED"/>
    <property type="match status" value="1"/>
</dbReference>
<accession>A0A0S4KT64</accession>
<keyword evidence="2" id="KW-0808">Transferase</keyword>
<sequence length="164" mass="18581">MAYLQRISPCLWFDDQAEEAAIFYVSVFKNSKLGAITRYGEAGARVSGRPIGSVMTVEFVIAGQQFLALNGGPLFKFSEAISFMVKCDSQQEIDEMWEKLSEGGEQGQCGWLKDRYGLSWQIVSPMWDDMLRDSDGRRSERVMEAILRMTKPDLKAIQDAYEGR</sequence>
<reference evidence="3" key="1">
    <citation type="submission" date="2015-09" db="EMBL/GenBank/DDBJ databases">
        <authorList>
            <person name="Daims H."/>
        </authorList>
    </citation>
    <scope>NUCLEOTIDE SEQUENCE [LARGE SCALE GENOMIC DNA]</scope>
</reference>
<keyword evidence="2" id="KW-0489">Methyltransferase</keyword>
<dbReference type="SUPFAM" id="SSF54593">
    <property type="entry name" value="Glyoxalase/Bleomycin resistance protein/Dihydroxybiphenyl dioxygenase"/>
    <property type="match status" value="1"/>
</dbReference>
<dbReference type="PIRSF" id="PIRSF021700">
    <property type="entry name" value="3_dmu_93_MTrfase"/>
    <property type="match status" value="1"/>
</dbReference>
<dbReference type="AlphaFoldDB" id="A0A0S4KT64"/>
<dbReference type="GO" id="GO:0061542">
    <property type="term" value="F:3-demethylubiquinol 3-O-methyltransferase activity"/>
    <property type="evidence" value="ECO:0007669"/>
    <property type="project" value="UniProtKB-EC"/>
</dbReference>
<dbReference type="PANTHER" id="PTHR33990:SF2">
    <property type="entry name" value="PHNB-LIKE DOMAIN-CONTAINING PROTEIN"/>
    <property type="match status" value="1"/>
</dbReference>
<organism evidence="2 3">
    <name type="scientific">Candidatus Nitrospira inopinata</name>
    <dbReference type="NCBI Taxonomy" id="1715989"/>
    <lineage>
        <taxon>Bacteria</taxon>
        <taxon>Pseudomonadati</taxon>
        <taxon>Nitrospirota</taxon>
        <taxon>Nitrospiria</taxon>
        <taxon>Nitrospirales</taxon>
        <taxon>Nitrospiraceae</taxon>
        <taxon>Nitrospira</taxon>
    </lineage>
</organism>
<evidence type="ECO:0000259" key="1">
    <source>
        <dbReference type="Pfam" id="PF06983"/>
    </source>
</evidence>
<protein>
    <submittedName>
        <fullName evidence="2">Putative 3-demethylubiquinone-9 3-O-methyltransferase</fullName>
        <ecNumber evidence="2">2.1.1.64</ecNumber>
    </submittedName>
</protein>
<dbReference type="STRING" id="1715989.NITINOP_1530"/>
<evidence type="ECO:0000313" key="2">
    <source>
        <dbReference type="EMBL" id="CUQ66505.1"/>
    </source>
</evidence>
<dbReference type="OrthoDB" id="5293819at2"/>
<dbReference type="EC" id="2.1.1.64" evidence="2"/>
<gene>
    <name evidence="2" type="ORF">NITINOP_1530</name>
</gene>
<feature type="domain" description="PhnB-like" evidence="1">
    <location>
        <begin position="5"/>
        <end position="123"/>
    </location>
</feature>
<dbReference type="RefSeq" id="WP_062484516.1">
    <property type="nucleotide sequence ID" value="NZ_LN885086.1"/>
</dbReference>